<dbReference type="InterPro" id="IPR013099">
    <property type="entry name" value="K_chnl_dom"/>
</dbReference>
<dbReference type="SUPFAM" id="SSF81324">
    <property type="entry name" value="Voltage-gated potassium channels"/>
    <property type="match status" value="1"/>
</dbReference>
<evidence type="ECO:0000256" key="2">
    <source>
        <dbReference type="ARBA" id="ARBA00022448"/>
    </source>
</evidence>
<evidence type="ECO:0000313" key="12">
    <source>
        <dbReference type="EnsemblMetazoa" id="CLYHEMP008659.1"/>
    </source>
</evidence>
<dbReference type="EnsemblMetazoa" id="CLYHEMT008659.1">
    <property type="protein sequence ID" value="CLYHEMP008659.1"/>
    <property type="gene ID" value="CLYHEMG008659"/>
</dbReference>
<evidence type="ECO:0000256" key="4">
    <source>
        <dbReference type="ARBA" id="ARBA00022989"/>
    </source>
</evidence>
<evidence type="ECO:0000256" key="6">
    <source>
        <dbReference type="ARBA" id="ARBA00023136"/>
    </source>
</evidence>
<evidence type="ECO:0000256" key="7">
    <source>
        <dbReference type="ARBA" id="ARBA00023303"/>
    </source>
</evidence>
<accession>A0A7M5VEE8</accession>
<keyword evidence="7" id="KW-0407">Ion channel</keyword>
<evidence type="ECO:0000256" key="1">
    <source>
        <dbReference type="ARBA" id="ARBA00004141"/>
    </source>
</evidence>
<feature type="domain" description="Potassium channel" evidence="11">
    <location>
        <begin position="266"/>
        <end position="320"/>
    </location>
</feature>
<evidence type="ECO:0000256" key="9">
    <source>
        <dbReference type="SAM" id="Phobius"/>
    </source>
</evidence>
<dbReference type="GO" id="GO:0008076">
    <property type="term" value="C:voltage-gated potassium channel complex"/>
    <property type="evidence" value="ECO:0007669"/>
    <property type="project" value="InterPro"/>
</dbReference>
<proteinExistence type="predicted"/>
<comment type="subcellular location">
    <subcellularLocation>
        <location evidence="1">Membrane</location>
        <topology evidence="1">Multi-pass membrane protein</topology>
    </subcellularLocation>
</comment>
<feature type="transmembrane region" description="Helical" evidence="9">
    <location>
        <begin position="292"/>
        <end position="312"/>
    </location>
</feature>
<feature type="signal peptide" evidence="10">
    <location>
        <begin position="1"/>
        <end position="23"/>
    </location>
</feature>
<keyword evidence="2" id="KW-0813">Transport</keyword>
<organism evidence="12 13">
    <name type="scientific">Clytia hemisphaerica</name>
    <dbReference type="NCBI Taxonomy" id="252671"/>
    <lineage>
        <taxon>Eukaryota</taxon>
        <taxon>Metazoa</taxon>
        <taxon>Cnidaria</taxon>
        <taxon>Hydrozoa</taxon>
        <taxon>Hydroidolina</taxon>
        <taxon>Leptothecata</taxon>
        <taxon>Obeliida</taxon>
        <taxon>Clytiidae</taxon>
        <taxon>Clytia</taxon>
    </lineage>
</organism>
<dbReference type="Proteomes" id="UP000594262">
    <property type="component" value="Unplaced"/>
</dbReference>
<dbReference type="InterPro" id="IPR028325">
    <property type="entry name" value="VG_K_chnl"/>
</dbReference>
<keyword evidence="4 9" id="KW-1133">Transmembrane helix</keyword>
<feature type="region of interest" description="Disordered" evidence="8">
    <location>
        <begin position="26"/>
        <end position="61"/>
    </location>
</feature>
<feature type="transmembrane region" description="Helical" evidence="9">
    <location>
        <begin position="474"/>
        <end position="499"/>
    </location>
</feature>
<sequence length="539" mass="59989">MFLFQLVHIFAVFSLICFEPSSGNKTSPASPGNAGRNATTPSSPGNAGRNTTIPLSPGNVGHGEHVQNDPMLWLQHNVCTVRYSFRDITKSFQNCTLIKERNPICGRDITVVYSPNPPFAMEGKNSSAGFGTGQYKGILFGILEETIIKTCCMSCNKLNILPPVGFIDKFHNREKYDLILPIEGGENNKMFFSTPFYPLMTLKAIAFIGKPPVQPNVDLLEIVFDTVWSSWSLVLLAIMMAFAAGSAIWVLDTWYNKPQFPRSFPRGPFEGFWWAYVSMTTVGYGDRTPQSIAARLFAIVWILIGIVFFNVYTSMFTSVLSVRMGTNVQFSVLGEKVGILENTSAPFVGASANMALIQVYPNLSSLGIALRDNEIHAIAMVELAALFHLDYFKRFDSSVDIQHRTEISGSTLGVITANRDLFGTISTFFDANEESLQAIITGAVMSQVDDLGYFIRKKKTDTEFTSLFISSSKIWYGCLMFGGVTIGLGILGWFLNYGIKHRKLARNKVEKRTNDDNNTRPPVKPSKWIGFYNSQYKES</sequence>
<keyword evidence="5" id="KW-0406">Ion transport</keyword>
<keyword evidence="10" id="KW-0732">Signal</keyword>
<feature type="compositionally biased region" description="Polar residues" evidence="8">
    <location>
        <begin position="26"/>
        <end position="54"/>
    </location>
</feature>
<protein>
    <recommendedName>
        <fullName evidence="11">Potassium channel domain-containing protein</fullName>
    </recommendedName>
</protein>
<dbReference type="RefSeq" id="XP_066914202.1">
    <property type="nucleotide sequence ID" value="XM_067058101.1"/>
</dbReference>
<dbReference type="AlphaFoldDB" id="A0A7M5VEE8"/>
<feature type="chain" id="PRO_5029670434" description="Potassium channel domain-containing protein" evidence="10">
    <location>
        <begin position="24"/>
        <end position="539"/>
    </location>
</feature>
<evidence type="ECO:0000256" key="3">
    <source>
        <dbReference type="ARBA" id="ARBA00022692"/>
    </source>
</evidence>
<evidence type="ECO:0000259" key="11">
    <source>
        <dbReference type="Pfam" id="PF07885"/>
    </source>
</evidence>
<dbReference type="GeneID" id="136801456"/>
<keyword evidence="13" id="KW-1185">Reference proteome</keyword>
<dbReference type="OrthoDB" id="426293at2759"/>
<evidence type="ECO:0000256" key="10">
    <source>
        <dbReference type="SAM" id="SignalP"/>
    </source>
</evidence>
<dbReference type="GO" id="GO:0001508">
    <property type="term" value="P:action potential"/>
    <property type="evidence" value="ECO:0007669"/>
    <property type="project" value="TreeGrafter"/>
</dbReference>
<name>A0A7M5VEE8_9CNID</name>
<keyword evidence="3 9" id="KW-0812">Transmembrane</keyword>
<keyword evidence="6 9" id="KW-0472">Membrane</keyword>
<evidence type="ECO:0000313" key="13">
    <source>
        <dbReference type="Proteomes" id="UP000594262"/>
    </source>
</evidence>
<dbReference type="Gene3D" id="1.10.287.70">
    <property type="match status" value="1"/>
</dbReference>
<evidence type="ECO:0000256" key="8">
    <source>
        <dbReference type="SAM" id="MobiDB-lite"/>
    </source>
</evidence>
<reference evidence="12" key="1">
    <citation type="submission" date="2021-01" db="UniProtKB">
        <authorList>
            <consortium name="EnsemblMetazoa"/>
        </authorList>
    </citation>
    <scope>IDENTIFICATION</scope>
</reference>
<feature type="transmembrane region" description="Helical" evidence="9">
    <location>
        <begin position="228"/>
        <end position="251"/>
    </location>
</feature>
<dbReference type="PANTHER" id="PTHR11537:SF252">
    <property type="entry name" value="POTASSIUM VOLTAGE-GATED CHANNEL PROTEIN SHAW"/>
    <property type="match status" value="1"/>
</dbReference>
<evidence type="ECO:0000256" key="5">
    <source>
        <dbReference type="ARBA" id="ARBA00023065"/>
    </source>
</evidence>
<dbReference type="GO" id="GO:0005251">
    <property type="term" value="F:delayed rectifier potassium channel activity"/>
    <property type="evidence" value="ECO:0007669"/>
    <property type="project" value="TreeGrafter"/>
</dbReference>
<dbReference type="Pfam" id="PF07885">
    <property type="entry name" value="Ion_trans_2"/>
    <property type="match status" value="1"/>
</dbReference>
<dbReference type="PANTHER" id="PTHR11537">
    <property type="entry name" value="VOLTAGE-GATED POTASSIUM CHANNEL"/>
    <property type="match status" value="1"/>
</dbReference>